<dbReference type="PANTHER" id="PTHR45188:SF2">
    <property type="entry name" value="DNAJ HOMOLOG SUBFAMILY C MEMBER 7"/>
    <property type="match status" value="1"/>
</dbReference>
<sequence length="214" mass="24090">MAIRKKLVLLIVAVSVPVFFLATFMQNWGASVAEKNLQDASTQVRIVKKQYASAQAHCPAIIRKLQTGLPELQQKKSTPSVMRSYWLMADCQTAMRRHSDAANSYAQLVMLEPQAARWHGQRAESLLNAGRLSEAARASRLSVQLKPDDFRWRLQEARILSKIGRFDAAVHAYEVALKLAPLEQVNGVADEFNQLQKMLGNAEYDLHAQQYGRI</sequence>
<evidence type="ECO:0000313" key="2">
    <source>
        <dbReference type="EMBL" id="ROH85335.1"/>
    </source>
</evidence>
<dbReference type="SUPFAM" id="SSF48452">
    <property type="entry name" value="TPR-like"/>
    <property type="match status" value="1"/>
</dbReference>
<proteinExistence type="predicted"/>
<comment type="caution">
    <text evidence="2">The sequence shown here is derived from an EMBL/GenBank/DDBJ whole genome shotgun (WGS) entry which is preliminary data.</text>
</comment>
<accession>A0A3N0UXX0</accession>
<name>A0A3N0UXX0_9PROT</name>
<dbReference type="RefSeq" id="WP_123237989.1">
    <property type="nucleotide sequence ID" value="NZ_RJVP01000006.1"/>
</dbReference>
<dbReference type="InterPro" id="IPR019734">
    <property type="entry name" value="TPR_rpt"/>
</dbReference>
<gene>
    <name evidence="2" type="ORF">ED236_10805</name>
</gene>
<dbReference type="Proteomes" id="UP000275137">
    <property type="component" value="Unassembled WGS sequence"/>
</dbReference>
<dbReference type="PANTHER" id="PTHR45188">
    <property type="entry name" value="DNAJ PROTEIN P58IPK HOMOLOG"/>
    <property type="match status" value="1"/>
</dbReference>
<dbReference type="EMBL" id="RJVP01000006">
    <property type="protein sequence ID" value="ROH85335.1"/>
    <property type="molecule type" value="Genomic_DNA"/>
</dbReference>
<keyword evidence="1" id="KW-0677">Repeat</keyword>
<evidence type="ECO:0000256" key="1">
    <source>
        <dbReference type="ARBA" id="ARBA00022737"/>
    </source>
</evidence>
<dbReference type="Gene3D" id="1.25.40.10">
    <property type="entry name" value="Tetratricopeptide repeat domain"/>
    <property type="match status" value="1"/>
</dbReference>
<organism evidence="2 3">
    <name type="scientific">Pseudomethylobacillus aquaticus</name>
    <dbReference type="NCBI Taxonomy" id="2676064"/>
    <lineage>
        <taxon>Bacteria</taxon>
        <taxon>Pseudomonadati</taxon>
        <taxon>Pseudomonadota</taxon>
        <taxon>Betaproteobacteria</taxon>
        <taxon>Nitrosomonadales</taxon>
        <taxon>Methylophilaceae</taxon>
        <taxon>Pseudomethylobacillus</taxon>
    </lineage>
</organism>
<dbReference type="Pfam" id="PF13432">
    <property type="entry name" value="TPR_16"/>
    <property type="match status" value="1"/>
</dbReference>
<evidence type="ECO:0000313" key="3">
    <source>
        <dbReference type="Proteomes" id="UP000275137"/>
    </source>
</evidence>
<keyword evidence="3" id="KW-1185">Reference proteome</keyword>
<dbReference type="Pfam" id="PF13181">
    <property type="entry name" value="TPR_8"/>
    <property type="match status" value="1"/>
</dbReference>
<protein>
    <submittedName>
        <fullName evidence="2">Uncharacterized protein</fullName>
    </submittedName>
</protein>
<reference evidence="2 3" key="1">
    <citation type="submission" date="2018-10" db="EMBL/GenBank/DDBJ databases">
        <authorList>
            <person name="Chen W.-M."/>
        </authorList>
    </citation>
    <scope>NUCLEOTIDE SEQUENCE [LARGE SCALE GENOMIC DNA]</scope>
    <source>
        <strain evidence="2 3">H-5</strain>
    </source>
</reference>
<dbReference type="AlphaFoldDB" id="A0A3N0UXX0"/>
<dbReference type="InterPro" id="IPR011990">
    <property type="entry name" value="TPR-like_helical_dom_sf"/>
</dbReference>